<evidence type="ECO:0000313" key="3">
    <source>
        <dbReference type="Proteomes" id="UP000324222"/>
    </source>
</evidence>
<sequence>MRFVPSYQRPHIPGQMQQSVDAVSLEEKIQEAQKSRYRRPADASP</sequence>
<organism evidence="2 3">
    <name type="scientific">Portunus trituberculatus</name>
    <name type="common">Swimming crab</name>
    <name type="synonym">Neptunus trituberculatus</name>
    <dbReference type="NCBI Taxonomy" id="210409"/>
    <lineage>
        <taxon>Eukaryota</taxon>
        <taxon>Metazoa</taxon>
        <taxon>Ecdysozoa</taxon>
        <taxon>Arthropoda</taxon>
        <taxon>Crustacea</taxon>
        <taxon>Multicrustacea</taxon>
        <taxon>Malacostraca</taxon>
        <taxon>Eumalacostraca</taxon>
        <taxon>Eucarida</taxon>
        <taxon>Decapoda</taxon>
        <taxon>Pleocyemata</taxon>
        <taxon>Brachyura</taxon>
        <taxon>Eubrachyura</taxon>
        <taxon>Portunoidea</taxon>
        <taxon>Portunidae</taxon>
        <taxon>Portuninae</taxon>
        <taxon>Portunus</taxon>
    </lineage>
</organism>
<dbReference type="EMBL" id="VSRR010122216">
    <property type="protein sequence ID" value="MPD00280.1"/>
    <property type="molecule type" value="Genomic_DNA"/>
</dbReference>
<comment type="caution">
    <text evidence="2">The sequence shown here is derived from an EMBL/GenBank/DDBJ whole genome shotgun (WGS) entry which is preliminary data.</text>
</comment>
<accession>A0A5B7JZL8</accession>
<proteinExistence type="predicted"/>
<keyword evidence="3" id="KW-1185">Reference proteome</keyword>
<feature type="region of interest" description="Disordered" evidence="1">
    <location>
        <begin position="1"/>
        <end position="24"/>
    </location>
</feature>
<protein>
    <submittedName>
        <fullName evidence="2">Uncharacterized protein</fullName>
    </submittedName>
</protein>
<evidence type="ECO:0000313" key="2">
    <source>
        <dbReference type="EMBL" id="MPD00280.1"/>
    </source>
</evidence>
<gene>
    <name evidence="2" type="ORF">E2C01_095741</name>
</gene>
<dbReference type="AlphaFoldDB" id="A0A5B7JZL8"/>
<name>A0A5B7JZL8_PORTR</name>
<dbReference type="Proteomes" id="UP000324222">
    <property type="component" value="Unassembled WGS sequence"/>
</dbReference>
<reference evidence="2 3" key="1">
    <citation type="submission" date="2019-05" db="EMBL/GenBank/DDBJ databases">
        <title>Another draft genome of Portunus trituberculatus and its Hox gene families provides insights of decapod evolution.</title>
        <authorList>
            <person name="Jeong J.-H."/>
            <person name="Song I."/>
            <person name="Kim S."/>
            <person name="Choi T."/>
            <person name="Kim D."/>
            <person name="Ryu S."/>
            <person name="Kim W."/>
        </authorList>
    </citation>
    <scope>NUCLEOTIDE SEQUENCE [LARGE SCALE GENOMIC DNA]</scope>
    <source>
        <tissue evidence="2">Muscle</tissue>
    </source>
</reference>
<evidence type="ECO:0000256" key="1">
    <source>
        <dbReference type="SAM" id="MobiDB-lite"/>
    </source>
</evidence>